<dbReference type="PANTHER" id="PTHR33050">
    <property type="entry name" value="REVERSE TRANSCRIPTASE DOMAIN-CONTAINING PROTEIN"/>
    <property type="match status" value="1"/>
</dbReference>
<dbReference type="InterPro" id="IPR010998">
    <property type="entry name" value="Integrase_recombinase_N"/>
</dbReference>
<dbReference type="AlphaFoldDB" id="A0A7J6KS97"/>
<dbReference type="GO" id="GO:0006310">
    <property type="term" value="P:DNA recombination"/>
    <property type="evidence" value="ECO:0007669"/>
    <property type="project" value="UniProtKB-KW"/>
</dbReference>
<evidence type="ECO:0000256" key="1">
    <source>
        <dbReference type="ARBA" id="ARBA00023125"/>
    </source>
</evidence>
<dbReference type="InterPro" id="IPR013762">
    <property type="entry name" value="Integrase-like_cat_sf"/>
</dbReference>
<dbReference type="EMBL" id="JABANN010001349">
    <property type="protein sequence ID" value="KAF4650048.1"/>
    <property type="molecule type" value="Genomic_DNA"/>
</dbReference>
<evidence type="ECO:0000313" key="4">
    <source>
        <dbReference type="Proteomes" id="UP000572268"/>
    </source>
</evidence>
<dbReference type="SUPFAM" id="SSF56349">
    <property type="entry name" value="DNA breaking-rejoining enzymes"/>
    <property type="match status" value="1"/>
</dbReference>
<protein>
    <submittedName>
        <fullName evidence="3">Uncharacterized protein</fullName>
    </submittedName>
</protein>
<dbReference type="Proteomes" id="UP000572268">
    <property type="component" value="Unassembled WGS sequence"/>
</dbReference>
<dbReference type="GO" id="GO:0015074">
    <property type="term" value="P:DNA integration"/>
    <property type="evidence" value="ECO:0007669"/>
    <property type="project" value="InterPro"/>
</dbReference>
<dbReference type="Gene3D" id="1.10.150.130">
    <property type="match status" value="1"/>
</dbReference>
<dbReference type="Gene3D" id="1.10.443.10">
    <property type="entry name" value="Intergrase catalytic core"/>
    <property type="match status" value="1"/>
</dbReference>
<dbReference type="PANTHER" id="PTHR33050:SF7">
    <property type="entry name" value="RIBONUCLEASE H"/>
    <property type="match status" value="1"/>
</dbReference>
<accession>A0A7J6KS97</accession>
<dbReference type="InterPro" id="IPR043502">
    <property type="entry name" value="DNA/RNA_pol_sf"/>
</dbReference>
<organism evidence="3 4">
    <name type="scientific">Perkinsus olseni</name>
    <name type="common">Perkinsus atlanticus</name>
    <dbReference type="NCBI Taxonomy" id="32597"/>
    <lineage>
        <taxon>Eukaryota</taxon>
        <taxon>Sar</taxon>
        <taxon>Alveolata</taxon>
        <taxon>Perkinsozoa</taxon>
        <taxon>Perkinsea</taxon>
        <taxon>Perkinsida</taxon>
        <taxon>Perkinsidae</taxon>
        <taxon>Perkinsus</taxon>
    </lineage>
</organism>
<comment type="caution">
    <text evidence="3">The sequence shown here is derived from an EMBL/GenBank/DDBJ whole genome shotgun (WGS) entry which is preliminary data.</text>
</comment>
<keyword evidence="1" id="KW-0238">DNA-binding</keyword>
<gene>
    <name evidence="3" type="ORF">FOL46_001251</name>
</gene>
<evidence type="ECO:0000256" key="2">
    <source>
        <dbReference type="ARBA" id="ARBA00023172"/>
    </source>
</evidence>
<sequence length="1092" mass="120500">MAHPLKEAPGLPDTVRAAIAAQERLGPEVLVKARLEVMKFWETRRKLLESATEDSVRSMPEEVRAVAGKLNLPLFKEMLEATGYPDASLAEELQNGLPLTGTFEVPESIFRRNRGKLNKRSVMDLGELLDAGPDLARKMARKLEGNPSEWDETLWKSAIEETEAKTMIGPIPVGKLDTLFEGGFVASPRFPVVQTDKVRPCDDFKRSNVNRTMIFLNKVSLPTPEAAVAVAREYARTIGSADIRWWKSDHAAAYRQVPCDCESHKAARAQVTVVLLRDPSSGEASAFFHVAQPFGASSSVINYCRVSQALAHLGRILLALILINFLDDYFAPERASSVDSGYEAWRWLHVILGWRLKEPKCVGPTSDLSVLGLGIATSGGSLHLSLPEQKKAKIIDKIQEALSEDRLSSSAAAKLAGRLLFASTVLPSNACRPYLREVMSHIHRPDVQKLSTNRPFAVTALTRLKEMLRGAEAVRHISLMEESDISSVRQACIYSDATSAGGIGAVASAKDFVRPIYAACEAPEWFHARLLDRKTQIIALELFGALVSIETFGRYVSGRWVIVFVDNVAVEQALVKGYSKHADLNHMITKFWHSCEKFHLKIWIDRVPSELNPADKPSRRIFDEIFFRDSFSPARRALAAYFGVDSVLPSLRLLRVVPMADQAPLEPSVAAQEICTWLLKSGFLTWEEVGSEVSDDDIQTVVTTGHADLLRMFVARANSGSLRGPIWELLISTATRLQSRSTSRTSLEAEGLQPRQVPGWMKTQASSKGAASVLGGLADAVGSLRYKCVSQSSLRQYASGLRCYMRFAVTALDLSKGCSSESNAVLPAREDLVCLWLSTFRNQDTAKCYLTHLRKWHEWLDLSKKWDTIAVRQTAQGLSRNPPRTLAEKPRVSIQMLRNMVKRAIGRGLIDFSLAAIMGYHFLLRIPSELLVASVGQLIVNDSAKEVTLVLPRRKNLPAGDKQVRSCCCKTDSLTCPVEAAKALLERRDSSLLDGDPLFPLLSYRAFLFILRSTLSGIGVGDAESFGSHALRRGAASDLAKSGSSFQQICALGSWRSRVPASVYVDLAEVQKLASSTFMSLLEESDSESEEV</sequence>
<dbReference type="InterPro" id="IPR052055">
    <property type="entry name" value="Hepadnavirus_pol/RT"/>
</dbReference>
<dbReference type="SUPFAM" id="SSF56672">
    <property type="entry name" value="DNA/RNA polymerases"/>
    <property type="match status" value="1"/>
</dbReference>
<dbReference type="InterPro" id="IPR011010">
    <property type="entry name" value="DNA_brk_join_enz"/>
</dbReference>
<proteinExistence type="predicted"/>
<name>A0A7J6KS97_PEROL</name>
<dbReference type="GO" id="GO:0003677">
    <property type="term" value="F:DNA binding"/>
    <property type="evidence" value="ECO:0007669"/>
    <property type="project" value="UniProtKB-KW"/>
</dbReference>
<dbReference type="SUPFAM" id="SSF47823">
    <property type="entry name" value="lambda integrase-like, N-terminal domain"/>
    <property type="match status" value="1"/>
</dbReference>
<evidence type="ECO:0000313" key="3">
    <source>
        <dbReference type="EMBL" id="KAF4650048.1"/>
    </source>
</evidence>
<reference evidence="3 4" key="1">
    <citation type="submission" date="2020-04" db="EMBL/GenBank/DDBJ databases">
        <title>Perkinsus olseni comparative genomics.</title>
        <authorList>
            <person name="Bogema D.R."/>
        </authorList>
    </citation>
    <scope>NUCLEOTIDE SEQUENCE [LARGE SCALE GENOMIC DNA]</scope>
    <source>
        <strain evidence="3">ATCC PRA-31</strain>
    </source>
</reference>
<keyword evidence="2" id="KW-0233">DNA recombination</keyword>